<feature type="region of interest" description="Disordered" evidence="2">
    <location>
        <begin position="447"/>
        <end position="466"/>
    </location>
</feature>
<dbReference type="Pfam" id="PF00554">
    <property type="entry name" value="RHD_DNA_bind"/>
    <property type="match status" value="1"/>
</dbReference>
<organism evidence="4 5">
    <name type="scientific">Halocaridina rubra</name>
    <name type="common">Hawaiian red shrimp</name>
    <dbReference type="NCBI Taxonomy" id="373956"/>
    <lineage>
        <taxon>Eukaryota</taxon>
        <taxon>Metazoa</taxon>
        <taxon>Ecdysozoa</taxon>
        <taxon>Arthropoda</taxon>
        <taxon>Crustacea</taxon>
        <taxon>Multicrustacea</taxon>
        <taxon>Malacostraca</taxon>
        <taxon>Eumalacostraca</taxon>
        <taxon>Eucarida</taxon>
        <taxon>Decapoda</taxon>
        <taxon>Pleocyemata</taxon>
        <taxon>Caridea</taxon>
        <taxon>Atyoidea</taxon>
        <taxon>Atyidae</taxon>
        <taxon>Halocaridina</taxon>
    </lineage>
</organism>
<dbReference type="InterPro" id="IPR014756">
    <property type="entry name" value="Ig_E-set"/>
</dbReference>
<dbReference type="Pfam" id="PF00023">
    <property type="entry name" value="Ank"/>
    <property type="match status" value="1"/>
</dbReference>
<dbReference type="GO" id="GO:0000981">
    <property type="term" value="F:DNA-binding transcription factor activity, RNA polymerase II-specific"/>
    <property type="evidence" value="ECO:0007669"/>
    <property type="project" value="TreeGrafter"/>
</dbReference>
<reference evidence="4 5" key="1">
    <citation type="submission" date="2023-11" db="EMBL/GenBank/DDBJ databases">
        <title>Halocaridina rubra genome assembly.</title>
        <authorList>
            <person name="Smith C."/>
        </authorList>
    </citation>
    <scope>NUCLEOTIDE SEQUENCE [LARGE SCALE GENOMIC DNA]</scope>
    <source>
        <strain evidence="4">EP-1</strain>
        <tissue evidence="4">Whole</tissue>
    </source>
</reference>
<sequence length="978" mass="109125">MVIGDSKGGMSSPYSGESASPYSDGIPSPPTVVADYNRPYDAIHYDGPYIQVFKQPQSKFRFRYKSEMVGTHGQLKADCADKNKAAFPTVKLAKWNSGPAVIRLMLYTAEENVNQRKRHVHELSGKNCDKDTGICEVVVDDKCDYTAQFQNLGIIHIAKRDTREIIMRRKREELLHHARLRKPHCSHEEIMRSITSADFKRIDDEADEEAKSMDLNKVVLRFQAFQYDKEIEAYRAITLPVDSEVVFNLKNATTGELKIVRMSACSAPCTGGTEIWLLVEKVRRNNVQVKFFELDNNDREVWTAYGEFSDSDVHHQYAIVFRTPRYRFTNLNTAVHVKVQLERPTDRDTSEPLDFTYMPDSLKRSRMHLETALEDGKRPQYSDPPAKKFNFSRYDSQAIDLSNNKFNGRGQEDSLSTPPDILEFLAEEFGGNVNFNVEVPNESPQHMVPSPVNSVDTSSQGLYSPHHPGSIGTPNSEFITVSHGLMQVPSPDQQMKQSPQYMMSPSDQSMGSPQYLGAGDGGGGLTHQFADAQSPQYTNSPSPVMMVPSPYDTNQILNQQYMQPQQQQQQIHQQQHQAQFQLQQQQAEIQKRQQMGFHQVVGNPGDNAINQQQPFSGPQPQQILTDFELPACFNLENLDQEPSLLDMLDVASGQLVLGTGSGALNNLKTDYGGKKTQDTKKKAKDPQTNSGQAGDELAKMMSDVHIEESARERQPPQSRSDNDNSQRSNSVDVAFRVAISAAECLQAYAATGDISLLLATHRYLLAVQNNQGDTALHTSVSNKNCDAFNKILKACEKIKPVDLLNAQNFSRETALHQATRGNEVSMVRRLVAIPGCDVSIPDSHGNTPLHIAAQLQDHRCLEALLTHPVNGTRSAISQAINTYNYSGETPLHMAVISGNLNNVRMLLNGGAQVHMCEHKRGANSLHLCVMFARHDIANYLISHTNITIEASLFDGNTSLHLAAQARDAEMCRILIRAN</sequence>
<dbReference type="GO" id="GO:0000978">
    <property type="term" value="F:RNA polymerase II cis-regulatory region sequence-specific DNA binding"/>
    <property type="evidence" value="ECO:0007669"/>
    <property type="project" value="TreeGrafter"/>
</dbReference>
<dbReference type="SUPFAM" id="SSF81296">
    <property type="entry name" value="E set domains"/>
    <property type="match status" value="1"/>
</dbReference>
<dbReference type="GO" id="GO:0007249">
    <property type="term" value="P:canonical NF-kappaB signal transduction"/>
    <property type="evidence" value="ECO:0007669"/>
    <property type="project" value="UniProtKB-ARBA"/>
</dbReference>
<feature type="non-terminal residue" evidence="4">
    <location>
        <position position="978"/>
    </location>
</feature>
<dbReference type="GO" id="GO:0005737">
    <property type="term" value="C:cytoplasm"/>
    <property type="evidence" value="ECO:0007669"/>
    <property type="project" value="InterPro"/>
</dbReference>
<evidence type="ECO:0000313" key="4">
    <source>
        <dbReference type="EMBL" id="KAK7027937.1"/>
    </source>
</evidence>
<keyword evidence="5" id="KW-1185">Reference proteome</keyword>
<dbReference type="Pfam" id="PF12796">
    <property type="entry name" value="Ank_2"/>
    <property type="match status" value="1"/>
</dbReference>
<feature type="region of interest" description="Disordered" evidence="2">
    <location>
        <begin position="666"/>
        <end position="729"/>
    </location>
</feature>
<dbReference type="Gene3D" id="2.60.40.10">
    <property type="entry name" value="Immunoglobulins"/>
    <property type="match status" value="1"/>
</dbReference>
<dbReference type="InterPro" id="IPR002909">
    <property type="entry name" value="IPT_dom"/>
</dbReference>
<dbReference type="InterPro" id="IPR002110">
    <property type="entry name" value="Ankyrin_rpt"/>
</dbReference>
<evidence type="ECO:0000313" key="5">
    <source>
        <dbReference type="Proteomes" id="UP001381693"/>
    </source>
</evidence>
<accession>A0AAN8WBX0</accession>
<dbReference type="CDD" id="cd01177">
    <property type="entry name" value="IPT_NFkappaB"/>
    <property type="match status" value="1"/>
</dbReference>
<dbReference type="GO" id="GO:0002225">
    <property type="term" value="P:positive regulation of antimicrobial peptide production"/>
    <property type="evidence" value="ECO:0007669"/>
    <property type="project" value="UniProtKB-ARBA"/>
</dbReference>
<feature type="domain" description="RHD" evidence="3">
    <location>
        <begin position="45"/>
        <end position="253"/>
    </location>
</feature>
<dbReference type="InterPro" id="IPR036770">
    <property type="entry name" value="Ankyrin_rpt-contain_sf"/>
</dbReference>
<dbReference type="InterPro" id="IPR013783">
    <property type="entry name" value="Ig-like_fold"/>
</dbReference>
<dbReference type="InterPro" id="IPR033926">
    <property type="entry name" value="IPT_NFkappaB"/>
</dbReference>
<name>A0AAN8WBX0_HALRR</name>
<dbReference type="SMART" id="SM00248">
    <property type="entry name" value="ANK"/>
    <property type="match status" value="6"/>
</dbReference>
<evidence type="ECO:0000256" key="2">
    <source>
        <dbReference type="SAM" id="MobiDB-lite"/>
    </source>
</evidence>
<dbReference type="InterPro" id="IPR032397">
    <property type="entry name" value="RHD_dimer"/>
</dbReference>
<feature type="region of interest" description="Disordered" evidence="2">
    <location>
        <begin position="491"/>
        <end position="510"/>
    </location>
</feature>
<dbReference type="Gene3D" id="2.60.40.340">
    <property type="entry name" value="Rel homology domain (RHD), DNA-binding domain"/>
    <property type="match status" value="1"/>
</dbReference>
<dbReference type="InterPro" id="IPR011539">
    <property type="entry name" value="RHD_DNA_bind_dom"/>
</dbReference>
<feature type="repeat" description="ANK" evidence="1">
    <location>
        <begin position="844"/>
        <end position="870"/>
    </location>
</feature>
<dbReference type="PROSITE" id="PS50088">
    <property type="entry name" value="ANK_REPEAT"/>
    <property type="match status" value="3"/>
</dbReference>
<dbReference type="InterPro" id="IPR037059">
    <property type="entry name" value="RHD_DNA_bind_dom_sf"/>
</dbReference>
<dbReference type="PROSITE" id="PS50297">
    <property type="entry name" value="ANK_REP_REGION"/>
    <property type="match status" value="3"/>
</dbReference>
<evidence type="ECO:0000259" key="3">
    <source>
        <dbReference type="PROSITE" id="PS50254"/>
    </source>
</evidence>
<dbReference type="SMART" id="SM00429">
    <property type="entry name" value="IPT"/>
    <property type="match status" value="1"/>
</dbReference>
<dbReference type="PRINTS" id="PR00057">
    <property type="entry name" value="NFKBTNSCPFCT"/>
</dbReference>
<feature type="region of interest" description="Disordered" evidence="2">
    <location>
        <begin position="1"/>
        <end position="26"/>
    </location>
</feature>
<dbReference type="Gene3D" id="1.25.40.20">
    <property type="entry name" value="Ankyrin repeat-containing domain"/>
    <property type="match status" value="1"/>
</dbReference>
<proteinExistence type="predicted"/>
<dbReference type="Pfam" id="PF16179">
    <property type="entry name" value="RHD_dimer"/>
    <property type="match status" value="1"/>
</dbReference>
<feature type="repeat" description="ANK" evidence="1">
    <location>
        <begin position="954"/>
        <end position="978"/>
    </location>
</feature>
<dbReference type="InterPro" id="IPR000451">
    <property type="entry name" value="NFkB/Dor"/>
</dbReference>
<dbReference type="PANTHER" id="PTHR24169">
    <property type="entry name" value="NUCLEAR FACTOR NF-KAPPA-B PROTEIN"/>
    <property type="match status" value="1"/>
</dbReference>
<dbReference type="GO" id="GO:0048935">
    <property type="term" value="P:peripheral nervous system neuron development"/>
    <property type="evidence" value="ECO:0007669"/>
    <property type="project" value="UniProtKB-ARBA"/>
</dbReference>
<dbReference type="PROSITE" id="PS50254">
    <property type="entry name" value="REL_2"/>
    <property type="match status" value="1"/>
</dbReference>
<feature type="compositionally biased region" description="Polar residues" evidence="2">
    <location>
        <begin position="451"/>
        <end position="462"/>
    </location>
</feature>
<feature type="repeat" description="ANK" evidence="1">
    <location>
        <begin position="886"/>
        <end position="918"/>
    </location>
</feature>
<dbReference type="PANTHER" id="PTHR24169:SF28">
    <property type="entry name" value="NUCLEAR FACTOR NF-KAPPA-B P110 SUBUNIT"/>
    <property type="match status" value="1"/>
</dbReference>
<dbReference type="FunFam" id="2.60.40.10:FF:000046">
    <property type="entry name" value="Nuclear factor NF-kappa-B p105 subunit"/>
    <property type="match status" value="1"/>
</dbReference>
<dbReference type="GO" id="GO:0008063">
    <property type="term" value="P:Toll signaling pathway"/>
    <property type="evidence" value="ECO:0007669"/>
    <property type="project" value="UniProtKB-ARBA"/>
</dbReference>
<feature type="compositionally biased region" description="Polar residues" evidence="2">
    <location>
        <begin position="12"/>
        <end position="21"/>
    </location>
</feature>
<dbReference type="InterPro" id="IPR008967">
    <property type="entry name" value="p53-like_TF_DNA-bd_sf"/>
</dbReference>
<feature type="compositionally biased region" description="Basic and acidic residues" evidence="2">
    <location>
        <begin position="696"/>
        <end position="724"/>
    </location>
</feature>
<comment type="caution">
    <text evidence="4">The sequence shown here is derived from an EMBL/GenBank/DDBJ whole genome shotgun (WGS) entry which is preliminary data.</text>
</comment>
<protein>
    <submittedName>
        <fullName evidence="4">Nuclear factor NF-kappa-B p105 subunit</fullName>
    </submittedName>
</protein>
<dbReference type="GO" id="GO:0045087">
    <property type="term" value="P:innate immune response"/>
    <property type="evidence" value="ECO:0007669"/>
    <property type="project" value="UniProtKB-ARBA"/>
</dbReference>
<gene>
    <name evidence="4" type="primary">NFKB1</name>
    <name evidence="4" type="ORF">SK128_026268</name>
</gene>
<dbReference type="AlphaFoldDB" id="A0AAN8WBX0"/>
<dbReference type="SUPFAM" id="SSF49417">
    <property type="entry name" value="p53-like transcription factors"/>
    <property type="match status" value="1"/>
</dbReference>
<dbReference type="GO" id="GO:0005654">
    <property type="term" value="C:nucleoplasm"/>
    <property type="evidence" value="ECO:0007669"/>
    <property type="project" value="UniProtKB-ARBA"/>
</dbReference>
<dbReference type="GO" id="GO:0035206">
    <property type="term" value="P:regulation of hemocyte proliferation"/>
    <property type="evidence" value="ECO:0007669"/>
    <property type="project" value="UniProtKB-ARBA"/>
</dbReference>
<evidence type="ECO:0000256" key="1">
    <source>
        <dbReference type="PROSITE-ProRule" id="PRU00023"/>
    </source>
</evidence>
<dbReference type="EMBL" id="JAXCGZ010022669">
    <property type="protein sequence ID" value="KAK7027937.1"/>
    <property type="molecule type" value="Genomic_DNA"/>
</dbReference>
<dbReference type="SUPFAM" id="SSF48403">
    <property type="entry name" value="Ankyrin repeat"/>
    <property type="match status" value="1"/>
</dbReference>
<dbReference type="Proteomes" id="UP001381693">
    <property type="component" value="Unassembled WGS sequence"/>
</dbReference>
<keyword evidence="1" id="KW-0040">ANK repeat</keyword>
<feature type="compositionally biased region" description="Basic and acidic residues" evidence="2">
    <location>
        <begin position="671"/>
        <end position="680"/>
    </location>
</feature>